<dbReference type="AlphaFoldDB" id="A0A1G8BGM8"/>
<protein>
    <recommendedName>
        <fullName evidence="4">Integrase catalytic domain-containing protein</fullName>
    </recommendedName>
</protein>
<feature type="region of interest" description="Disordered" evidence="1">
    <location>
        <begin position="253"/>
        <end position="272"/>
    </location>
</feature>
<sequence>MANSAKSDLPGFYPDDRVSVSSAIRERGRKKENIWVADLPKTHLRSVIEGDLPLIWAVAKLESDREVTSYVVDSSELNRVATEHGVDPDAVNLFVQYRSGEQRLCKITEGVRPPGRSRVDAKTPVANPQGHTYETHDLSELGRWELQFDNWLTLCRAITVTRRVDWNHAMLAVQNILNLRRNATLIELLEEVGPDPALTFGAVARLLHAGLAEADLKSTLLCGRTVVRWREGRDFQRVEMEQRQSELEFAAQLEATQPTTSEAHSPDVGRGRPRRLVCAQSRSNGRWSLPDISVFPLVDQRKFEQRRNAIDLYMAGASCDIIWKTCSLQMKEVRRLYKRCLEFDEKGQPYGYFALIPGTRVHRYRRVSAVDPRRSQKSLGCAGALTMTLTKHADIRKWLDERILGRDAKGVKTFYSFQSLAGEFRAKLTEKGATLNDWPFCRHDQGCQAIRVYAHNLEKSSGDAAPVGGVDAKRRQQIGRGEVVRIQPRRPFSFMQLDYQQAGAGSILIVENEDGKQLEVPVARWYFGLLASEWPRAIAGVSLLFEVEPSADLGLEAISSALNPADDTIFAGRLQYTDGGKFLVRHFLPELAWHGYVVLRVDNALCNRADDFVNNVIDTIGCVLSYGPAYQWWVRQVIESLIGELDRRGLSRLPSTYGTGPDDPRRTSPETKARDLKISLAEIESVIYGGIANINLSPSEASQWSSPIEVLKAAIGNPDQPFFPQPLPLAIQRDNHLLSHLERRVVRGSLERGEAPYARVDRCRYKGGKLSGSAHLLRQWLLLYVDRRDACFARAIVEKTGEDLGMVETHHGLSKVPISWRQRKLIMRGKPMDDLDGNPEPLAKWRQEKINQITRRKGRGGVAARNALDLAAQERTQARSQSTVREMTPANGGEDAFDGETWSAGSEPHTDPFGLNRTPRKESSHD</sequence>
<reference evidence="2 3" key="1">
    <citation type="submission" date="2016-10" db="EMBL/GenBank/DDBJ databases">
        <authorList>
            <person name="de Groot N.N."/>
        </authorList>
    </citation>
    <scope>NUCLEOTIDE SEQUENCE [LARGE SCALE GENOMIC DNA]</scope>
    <source>
        <strain evidence="2 3">LMG 2247</strain>
    </source>
</reference>
<dbReference type="RefSeq" id="WP_143016642.1">
    <property type="nucleotide sequence ID" value="NZ_CADERL010000004.1"/>
</dbReference>
<feature type="region of interest" description="Disordered" evidence="1">
    <location>
        <begin position="874"/>
        <end position="926"/>
    </location>
</feature>
<gene>
    <name evidence="2" type="ORF">SAMN05216466_10941</name>
</gene>
<evidence type="ECO:0000256" key="1">
    <source>
        <dbReference type="SAM" id="MobiDB-lite"/>
    </source>
</evidence>
<feature type="compositionally biased region" description="Polar residues" evidence="1">
    <location>
        <begin position="254"/>
        <end position="263"/>
    </location>
</feature>
<feature type="compositionally biased region" description="Basic and acidic residues" evidence="1">
    <location>
        <begin position="662"/>
        <end position="673"/>
    </location>
</feature>
<evidence type="ECO:0000313" key="3">
    <source>
        <dbReference type="Proteomes" id="UP000199706"/>
    </source>
</evidence>
<dbReference type="OrthoDB" id="8736397at2"/>
<evidence type="ECO:0008006" key="4">
    <source>
        <dbReference type="Google" id="ProtNLM"/>
    </source>
</evidence>
<proteinExistence type="predicted"/>
<organism evidence="2 3">
    <name type="scientific">Paraburkholderia phenazinium</name>
    <dbReference type="NCBI Taxonomy" id="60549"/>
    <lineage>
        <taxon>Bacteria</taxon>
        <taxon>Pseudomonadati</taxon>
        <taxon>Pseudomonadota</taxon>
        <taxon>Betaproteobacteria</taxon>
        <taxon>Burkholderiales</taxon>
        <taxon>Burkholderiaceae</taxon>
        <taxon>Paraburkholderia</taxon>
    </lineage>
</organism>
<feature type="compositionally biased region" description="Polar residues" evidence="1">
    <location>
        <begin position="874"/>
        <end position="885"/>
    </location>
</feature>
<feature type="region of interest" description="Disordered" evidence="1">
    <location>
        <begin position="653"/>
        <end position="673"/>
    </location>
</feature>
<dbReference type="EMBL" id="FNCJ01000009">
    <property type="protein sequence ID" value="SDH32392.1"/>
    <property type="molecule type" value="Genomic_DNA"/>
</dbReference>
<accession>A0A1G8BGM8</accession>
<dbReference type="Proteomes" id="UP000199706">
    <property type="component" value="Unassembled WGS sequence"/>
</dbReference>
<name>A0A1G8BGM8_9BURK</name>
<evidence type="ECO:0000313" key="2">
    <source>
        <dbReference type="EMBL" id="SDH32392.1"/>
    </source>
</evidence>